<protein>
    <submittedName>
        <fullName evidence="1">Uncharacterized protein</fullName>
    </submittedName>
</protein>
<sequence>MPKDFLYKPKSVLFRFTQAPTLYFQPNIFDHLILSSCTQVFLTIPGSRNFQRHSMVSSGVRMGLVLVLVIVGMLYSGAMAQSGCSNAITSLASCLNYVTGNSTTPSSTCCSQLANVVQSSPQCLCSLLNNSGSSLGITINRTLALSLPGACKVQTPPISQCEAATAPTSSAAPPTASAIPPATSAIPPATSPADSSNETPEPALTPSASQIPSSSGTGSKTVPSTDGTSDGRIIKAPLHFIFVFFLVWCGSTVSKF</sequence>
<dbReference type="EMBL" id="CM004387">
    <property type="protein sequence ID" value="KAG8663381.1"/>
    <property type="molecule type" value="Genomic_DNA"/>
</dbReference>
<gene>
    <name evidence="1" type="ORF">MANES_01G205700v8</name>
</gene>
<proteinExistence type="predicted"/>
<organism evidence="1 2">
    <name type="scientific">Manihot esculenta</name>
    <name type="common">Cassava</name>
    <name type="synonym">Jatropha manihot</name>
    <dbReference type="NCBI Taxonomy" id="3983"/>
    <lineage>
        <taxon>Eukaryota</taxon>
        <taxon>Viridiplantae</taxon>
        <taxon>Streptophyta</taxon>
        <taxon>Embryophyta</taxon>
        <taxon>Tracheophyta</taxon>
        <taxon>Spermatophyta</taxon>
        <taxon>Magnoliopsida</taxon>
        <taxon>eudicotyledons</taxon>
        <taxon>Gunneridae</taxon>
        <taxon>Pentapetalae</taxon>
        <taxon>rosids</taxon>
        <taxon>fabids</taxon>
        <taxon>Malpighiales</taxon>
        <taxon>Euphorbiaceae</taxon>
        <taxon>Crotonoideae</taxon>
        <taxon>Manihoteae</taxon>
        <taxon>Manihot</taxon>
    </lineage>
</organism>
<reference evidence="2" key="1">
    <citation type="journal article" date="2016" name="Nat. Biotechnol.">
        <title>Sequencing wild and cultivated cassava and related species reveals extensive interspecific hybridization and genetic diversity.</title>
        <authorList>
            <person name="Bredeson J.V."/>
            <person name="Lyons J.B."/>
            <person name="Prochnik S.E."/>
            <person name="Wu G.A."/>
            <person name="Ha C.M."/>
            <person name="Edsinger-Gonzales E."/>
            <person name="Grimwood J."/>
            <person name="Schmutz J."/>
            <person name="Rabbi I.Y."/>
            <person name="Egesi C."/>
            <person name="Nauluvula P."/>
            <person name="Lebot V."/>
            <person name="Ndunguru J."/>
            <person name="Mkamilo G."/>
            <person name="Bart R.S."/>
            <person name="Setter T.L."/>
            <person name="Gleadow R.M."/>
            <person name="Kulakow P."/>
            <person name="Ferguson M.E."/>
            <person name="Rounsley S."/>
            <person name="Rokhsar D.S."/>
        </authorList>
    </citation>
    <scope>NUCLEOTIDE SEQUENCE [LARGE SCALE GENOMIC DNA]</scope>
    <source>
        <strain evidence="2">cv. AM560-2</strain>
    </source>
</reference>
<keyword evidence="2" id="KW-1185">Reference proteome</keyword>
<accession>A0ACB7IG82</accession>
<evidence type="ECO:0000313" key="1">
    <source>
        <dbReference type="EMBL" id="KAG8663381.1"/>
    </source>
</evidence>
<evidence type="ECO:0000313" key="2">
    <source>
        <dbReference type="Proteomes" id="UP000091857"/>
    </source>
</evidence>
<comment type="caution">
    <text evidence="1">The sequence shown here is derived from an EMBL/GenBank/DDBJ whole genome shotgun (WGS) entry which is preliminary data.</text>
</comment>
<name>A0ACB7IG82_MANES</name>
<dbReference type="Proteomes" id="UP000091857">
    <property type="component" value="Chromosome 1"/>
</dbReference>